<proteinExistence type="predicted"/>
<protein>
    <submittedName>
        <fullName evidence="2">Uncharacterized protein</fullName>
    </submittedName>
</protein>
<name>A0A8H6ZGA9_9AGAR</name>
<organism evidence="2 3">
    <name type="scientific">Mycena sanguinolenta</name>
    <dbReference type="NCBI Taxonomy" id="230812"/>
    <lineage>
        <taxon>Eukaryota</taxon>
        <taxon>Fungi</taxon>
        <taxon>Dikarya</taxon>
        <taxon>Basidiomycota</taxon>
        <taxon>Agaricomycotina</taxon>
        <taxon>Agaricomycetes</taxon>
        <taxon>Agaricomycetidae</taxon>
        <taxon>Agaricales</taxon>
        <taxon>Marasmiineae</taxon>
        <taxon>Mycenaceae</taxon>
        <taxon>Mycena</taxon>
    </lineage>
</organism>
<evidence type="ECO:0000313" key="2">
    <source>
        <dbReference type="EMBL" id="KAF7377222.1"/>
    </source>
</evidence>
<dbReference type="EMBL" id="JACAZH010000001">
    <property type="protein sequence ID" value="KAF7377222.1"/>
    <property type="molecule type" value="Genomic_DNA"/>
</dbReference>
<dbReference type="Proteomes" id="UP000623467">
    <property type="component" value="Unassembled WGS sequence"/>
</dbReference>
<gene>
    <name evidence="2" type="ORF">MSAN_00142100</name>
</gene>
<evidence type="ECO:0000256" key="1">
    <source>
        <dbReference type="SAM" id="MobiDB-lite"/>
    </source>
</evidence>
<reference evidence="2" key="1">
    <citation type="submission" date="2020-05" db="EMBL/GenBank/DDBJ databases">
        <title>Mycena genomes resolve the evolution of fungal bioluminescence.</title>
        <authorList>
            <person name="Tsai I.J."/>
        </authorList>
    </citation>
    <scope>NUCLEOTIDE SEQUENCE</scope>
    <source>
        <strain evidence="2">160909Yilan</strain>
    </source>
</reference>
<evidence type="ECO:0000313" key="3">
    <source>
        <dbReference type="Proteomes" id="UP000623467"/>
    </source>
</evidence>
<accession>A0A8H6ZGA9</accession>
<feature type="region of interest" description="Disordered" evidence="1">
    <location>
        <begin position="22"/>
        <end position="48"/>
    </location>
</feature>
<comment type="caution">
    <text evidence="2">The sequence shown here is derived from an EMBL/GenBank/DDBJ whole genome shotgun (WGS) entry which is preliminary data.</text>
</comment>
<dbReference type="AlphaFoldDB" id="A0A8H6ZGA9"/>
<dbReference type="OrthoDB" id="10656172at2759"/>
<keyword evidence="3" id="KW-1185">Reference proteome</keyword>
<sequence length="220" mass="23042">MDQRRRSRQPAGIAVELRVSADSFGSRKGQSRTWHAGGTPQHPRKQLSSVPLWRHRIWGNIAMGTQPAAGLCTTSLSPGIVGGTLKTRQATQRADFAGCSSRSVTTGATIGRHHRAPDCCASGLRGPTASVPSVASLSTQHSGSAPCSADALPPCVRISRAAAPARYNRRHCPAQGCCVGAHAGELQEQTATTSLDASLRTQCIGSATYSAGHALQSRRP</sequence>